<sequence>MKTFIHTRWPRAAAMTAAACLLAVQAIAAGPTFGTHGMALFGGKEGLYASHLPMFHAPHDYQVVLQVHVADARLDAALKGRLDGKTALWTVDPEKFELDRLAPDAASPLRQFKADLVLGHFEQGGKTQYRAATLVVDKVLLFRPLSPAEKTNSTATYVQIGNGKQRYLIKEIDSRPDFDHIVSYRAASHAPYAPATIAKNGMAEPDAKALAAALQATPSAIRGTVYFYTDDLR</sequence>
<evidence type="ECO:0000313" key="2">
    <source>
        <dbReference type="EMBL" id="MYN07349.1"/>
    </source>
</evidence>
<name>A0A7X4H9Y2_9BURK</name>
<reference evidence="2 3" key="1">
    <citation type="submission" date="2019-12" db="EMBL/GenBank/DDBJ databases">
        <title>Novel species isolated from a subtropical stream in China.</title>
        <authorList>
            <person name="Lu H."/>
        </authorList>
    </citation>
    <scope>NUCLEOTIDE SEQUENCE [LARGE SCALE GENOMIC DNA]</scope>
    <source>
        <strain evidence="2 3">FT127W</strain>
    </source>
</reference>
<dbReference type="EMBL" id="WWCU01000006">
    <property type="protein sequence ID" value="MYN07349.1"/>
    <property type="molecule type" value="Genomic_DNA"/>
</dbReference>
<organism evidence="2 3">
    <name type="scientific">Pseudoduganella aquatica</name>
    <dbReference type="NCBI Taxonomy" id="2660641"/>
    <lineage>
        <taxon>Bacteria</taxon>
        <taxon>Pseudomonadati</taxon>
        <taxon>Pseudomonadota</taxon>
        <taxon>Betaproteobacteria</taxon>
        <taxon>Burkholderiales</taxon>
        <taxon>Oxalobacteraceae</taxon>
        <taxon>Telluria group</taxon>
        <taxon>Pseudoduganella</taxon>
    </lineage>
</organism>
<evidence type="ECO:0000313" key="3">
    <source>
        <dbReference type="Proteomes" id="UP000450676"/>
    </source>
</evidence>
<keyword evidence="3" id="KW-1185">Reference proteome</keyword>
<evidence type="ECO:0000256" key="1">
    <source>
        <dbReference type="SAM" id="SignalP"/>
    </source>
</evidence>
<proteinExistence type="predicted"/>
<feature type="chain" id="PRO_5030831151" evidence="1">
    <location>
        <begin position="29"/>
        <end position="233"/>
    </location>
</feature>
<feature type="signal peptide" evidence="1">
    <location>
        <begin position="1"/>
        <end position="28"/>
    </location>
</feature>
<dbReference type="AlphaFoldDB" id="A0A7X4H9Y2"/>
<gene>
    <name evidence="2" type="ORF">GTP77_08345</name>
</gene>
<dbReference type="Proteomes" id="UP000450676">
    <property type="component" value="Unassembled WGS sequence"/>
</dbReference>
<keyword evidence="1" id="KW-0732">Signal</keyword>
<comment type="caution">
    <text evidence="2">The sequence shown here is derived from an EMBL/GenBank/DDBJ whole genome shotgun (WGS) entry which is preliminary data.</text>
</comment>
<protein>
    <submittedName>
        <fullName evidence="2">Uncharacterized protein</fullName>
    </submittedName>
</protein>
<accession>A0A7X4H9Y2</accession>